<sequence>MAQDVLERGDSVLARHSAGQTYTQAAQALGVTPDQAKKAARLARAFGPEQRHQIGRDVLCHLTAAHLEAAARHPNVDTRVNLTLGAHADGTSSRKLQATVALLLGTGPSGTKSCRSEYNLRTFSGDFDSVAEAAEALVHRGDSGLGIYIAGQRGRGLLRLCSVMKTLIPMIDELGANPEQYRT</sequence>
<dbReference type="Proteomes" id="UP001225356">
    <property type="component" value="Unassembled WGS sequence"/>
</dbReference>
<dbReference type="RefSeq" id="WP_307566092.1">
    <property type="nucleotide sequence ID" value="NZ_JAUSQU010000001.1"/>
</dbReference>
<comment type="caution">
    <text evidence="1">The sequence shown here is derived from an EMBL/GenBank/DDBJ whole genome shotgun (WGS) entry which is preliminary data.</text>
</comment>
<protein>
    <recommendedName>
        <fullName evidence="3">Transcriptional regulator</fullName>
    </recommendedName>
</protein>
<reference evidence="1 2" key="1">
    <citation type="submission" date="2023-07" db="EMBL/GenBank/DDBJ databases">
        <title>Sequencing the genomes of 1000 actinobacteria strains.</title>
        <authorList>
            <person name="Klenk H.-P."/>
        </authorList>
    </citation>
    <scope>NUCLEOTIDE SEQUENCE [LARGE SCALE GENOMIC DNA]</scope>
    <source>
        <strain evidence="1 2">DSM 46740</strain>
    </source>
</reference>
<proteinExistence type="predicted"/>
<accession>A0ABT9QRT4</accession>
<organism evidence="1 2">
    <name type="scientific">Streptosporangium lutulentum</name>
    <dbReference type="NCBI Taxonomy" id="1461250"/>
    <lineage>
        <taxon>Bacteria</taxon>
        <taxon>Bacillati</taxon>
        <taxon>Actinomycetota</taxon>
        <taxon>Actinomycetes</taxon>
        <taxon>Streptosporangiales</taxon>
        <taxon>Streptosporangiaceae</taxon>
        <taxon>Streptosporangium</taxon>
    </lineage>
</organism>
<evidence type="ECO:0000313" key="1">
    <source>
        <dbReference type="EMBL" id="MDP9848649.1"/>
    </source>
</evidence>
<dbReference type="EMBL" id="JAUSQU010000001">
    <property type="protein sequence ID" value="MDP9848649.1"/>
    <property type="molecule type" value="Genomic_DNA"/>
</dbReference>
<gene>
    <name evidence="1" type="ORF">J2853_007860</name>
</gene>
<keyword evidence="2" id="KW-1185">Reference proteome</keyword>
<evidence type="ECO:0008006" key="3">
    <source>
        <dbReference type="Google" id="ProtNLM"/>
    </source>
</evidence>
<evidence type="ECO:0000313" key="2">
    <source>
        <dbReference type="Proteomes" id="UP001225356"/>
    </source>
</evidence>
<name>A0ABT9QRT4_9ACTN</name>